<feature type="transmembrane region" description="Helical" evidence="1">
    <location>
        <begin position="96"/>
        <end position="116"/>
    </location>
</feature>
<organism evidence="2">
    <name type="scientific">Babesia duncani</name>
    <dbReference type="NCBI Taxonomy" id="323732"/>
    <lineage>
        <taxon>Eukaryota</taxon>
        <taxon>Sar</taxon>
        <taxon>Alveolata</taxon>
        <taxon>Apicomplexa</taxon>
        <taxon>Aconoidasida</taxon>
        <taxon>Piroplasmida</taxon>
        <taxon>Babesiidae</taxon>
        <taxon>Babesia</taxon>
    </lineage>
</organism>
<proteinExistence type="predicted"/>
<protein>
    <submittedName>
        <fullName evidence="2">Uncharacterized protein</fullName>
    </submittedName>
</protein>
<evidence type="ECO:0000256" key="1">
    <source>
        <dbReference type="SAM" id="Phobius"/>
    </source>
</evidence>
<dbReference type="EMBL" id="MH107388">
    <property type="protein sequence ID" value="AXX76229.1"/>
    <property type="molecule type" value="Genomic_DNA"/>
</dbReference>
<gene>
    <name evidence="2" type="primary">HypM</name>
</gene>
<keyword evidence="1" id="KW-0812">Transmembrane</keyword>
<keyword evidence="1" id="KW-1133">Transmembrane helix</keyword>
<reference evidence="2" key="1">
    <citation type="journal article" date="2018" name="Int. J. Parasitol.">
        <title>Insights into the evolution and drug susceptibility of Babesia duncani from the sequence of its mitochondrial and apicoplast genomes.</title>
        <authorList>
            <person name="Virji A.Z."/>
            <person name="Thekkiniath J."/>
            <person name="Ma W."/>
            <person name="Lawres L."/>
            <person name="Knight J."/>
            <person name="Swei A."/>
            <person name="Roch K.L."/>
            <person name="Ben Mamoun C."/>
        </authorList>
    </citation>
    <scope>NUCLEOTIDE SEQUENCE</scope>
    <source>
        <strain evidence="2">WA-1</strain>
    </source>
</reference>
<sequence>MKTNKLTVLILIILYFFLILLLGNIITYINGYIAFLKQQKKNEEFWGALIFLFYYVFNLEIFSLSFIVFLIACLTNKKIRGEFGIEIATILLRDRYYARSILNIIEIIVTAVFLYFKLIYKHIIIPIYYCHPGPLPWSSFDYINF</sequence>
<name>A0A385GNL2_9APIC</name>
<accession>A0A385GNL2</accession>
<dbReference type="AlphaFoldDB" id="A0A385GNL2"/>
<evidence type="ECO:0000313" key="2">
    <source>
        <dbReference type="EMBL" id="AXX76229.1"/>
    </source>
</evidence>
<keyword evidence="1" id="KW-0472">Membrane</keyword>
<feature type="transmembrane region" description="Helical" evidence="1">
    <location>
        <begin position="49"/>
        <end position="75"/>
    </location>
</feature>
<feature type="transmembrane region" description="Helical" evidence="1">
    <location>
        <begin position="7"/>
        <end position="29"/>
    </location>
</feature>